<dbReference type="GO" id="GO:0016491">
    <property type="term" value="F:oxidoreductase activity"/>
    <property type="evidence" value="ECO:0007669"/>
    <property type="project" value="InterPro"/>
</dbReference>
<sequence>MTSPTLDAPALERLISAAVAAPSLHDTHPWRFGLEPETCTLEFRAAAARALPRAAPTARAVHLAVGCAVFNLRVAAVHLGWEPVTLLLPRPDRPDLLAAVRLADATRRTVAPGSYDAVWHRHSSRFPFSGVALPMSLRGELADAARTEGADLLFTGHRETERVLSATREGERRNRKHLAHAADGRRLPRGPTGPPGAWHRRPSPAFGAHHRPDVLPARPLERPPQLAVLTTAHDRREDWLRAGQALERVLLLATASGVRASLLYQAVEWADLRGRLGGPTHPCRARPQMAIRLGYGPEVSLSSRHGANGFRPG</sequence>
<dbReference type="PANTHER" id="PTHR23026">
    <property type="entry name" value="NADPH NITROREDUCTASE"/>
    <property type="match status" value="1"/>
</dbReference>
<gene>
    <name evidence="2" type="ORF">Spa2297_03960</name>
</gene>
<organism evidence="2 3">
    <name type="scientific">Streptomyces parvulus</name>
    <dbReference type="NCBI Taxonomy" id="146923"/>
    <lineage>
        <taxon>Bacteria</taxon>
        <taxon>Bacillati</taxon>
        <taxon>Actinomycetota</taxon>
        <taxon>Actinomycetes</taxon>
        <taxon>Kitasatosporales</taxon>
        <taxon>Streptomycetaceae</taxon>
        <taxon>Streptomyces</taxon>
    </lineage>
</organism>
<evidence type="ECO:0000256" key="1">
    <source>
        <dbReference type="SAM" id="MobiDB-lite"/>
    </source>
</evidence>
<feature type="region of interest" description="Disordered" evidence="1">
    <location>
        <begin position="165"/>
        <end position="198"/>
    </location>
</feature>
<dbReference type="KEGG" id="spav:Spa2297_03960"/>
<dbReference type="InterPro" id="IPR050627">
    <property type="entry name" value="Nitroreductase/BluB"/>
</dbReference>
<dbReference type="Proteomes" id="UP000078468">
    <property type="component" value="Chromosome"/>
</dbReference>
<dbReference type="Gene3D" id="3.40.109.10">
    <property type="entry name" value="NADH Oxidase"/>
    <property type="match status" value="1"/>
</dbReference>
<evidence type="ECO:0000313" key="3">
    <source>
        <dbReference type="Proteomes" id="UP000078468"/>
    </source>
</evidence>
<dbReference type="PANTHER" id="PTHR23026:SF123">
    <property type="entry name" value="NAD(P)H NITROREDUCTASE RV3131-RELATED"/>
    <property type="match status" value="1"/>
</dbReference>
<dbReference type="EMBL" id="CP015866">
    <property type="protein sequence ID" value="ANJ06214.1"/>
    <property type="molecule type" value="Genomic_DNA"/>
</dbReference>
<proteinExistence type="predicted"/>
<dbReference type="AlphaFoldDB" id="A0A191UU20"/>
<dbReference type="InterPro" id="IPR000415">
    <property type="entry name" value="Nitroreductase-like"/>
</dbReference>
<reference evidence="2 3" key="1">
    <citation type="submission" date="2016-05" db="EMBL/GenBank/DDBJ databases">
        <title>Non-Contiguous Finished Genome Sequence of Streptomyces parvulus 2297 Integrated Site-Specifically with Actinophage R4.</title>
        <authorList>
            <person name="Nishizawa T."/>
            <person name="Miura T."/>
            <person name="Harada C."/>
            <person name="Guo Y."/>
            <person name="Narisawa K."/>
            <person name="Ohta H."/>
            <person name="Takahashi H."/>
            <person name="Shirai M."/>
        </authorList>
    </citation>
    <scope>NUCLEOTIDE SEQUENCE [LARGE SCALE GENOMIC DNA]</scope>
    <source>
        <strain evidence="2 3">2297</strain>
    </source>
</reference>
<dbReference type="RefSeq" id="WP_064726608.1">
    <property type="nucleotide sequence ID" value="NZ_BMRX01000003.1"/>
</dbReference>
<dbReference type="SUPFAM" id="SSF55469">
    <property type="entry name" value="FMN-dependent nitroreductase-like"/>
    <property type="match status" value="1"/>
</dbReference>
<evidence type="ECO:0000313" key="2">
    <source>
        <dbReference type="EMBL" id="ANJ06214.1"/>
    </source>
</evidence>
<dbReference type="GeneID" id="91304024"/>
<accession>A0A191UU20</accession>
<dbReference type="NCBIfam" id="NF047509">
    <property type="entry name" value="Rv3131_FMN_oxido"/>
    <property type="match status" value="1"/>
</dbReference>
<protein>
    <submittedName>
        <fullName evidence="2">Uncharacterized protein</fullName>
    </submittedName>
</protein>
<name>A0A191UU20_9ACTN</name>